<accession>A0A914QRR0</accession>
<dbReference type="GO" id="GO:0030148">
    <property type="term" value="P:sphingolipid biosynthetic process"/>
    <property type="evidence" value="ECO:0007669"/>
    <property type="project" value="TreeGrafter"/>
</dbReference>
<dbReference type="PANTHER" id="PTHR11157:SF27">
    <property type="entry name" value="ELONGATION OF LONG CHAIN FATTY ACIDS PROTEIN 6"/>
    <property type="match status" value="1"/>
</dbReference>
<sequence>MYFYYFLSACKIRLPPIISQFLTTLQISQFIIAHLILGHVGYLVLSGYPCAVTVPTYFCGLFMELSYVYLFGKMYNESYIKNGGKKFKQN</sequence>
<organism evidence="12 13">
    <name type="scientific">Panagrolaimus davidi</name>
    <dbReference type="NCBI Taxonomy" id="227884"/>
    <lineage>
        <taxon>Eukaryota</taxon>
        <taxon>Metazoa</taxon>
        <taxon>Ecdysozoa</taxon>
        <taxon>Nematoda</taxon>
        <taxon>Chromadorea</taxon>
        <taxon>Rhabditida</taxon>
        <taxon>Tylenchina</taxon>
        <taxon>Panagrolaimomorpha</taxon>
        <taxon>Panagrolaimoidea</taxon>
        <taxon>Panagrolaimidae</taxon>
        <taxon>Panagrolaimus</taxon>
    </lineage>
</organism>
<proteinExistence type="inferred from homology"/>
<evidence type="ECO:0000256" key="9">
    <source>
        <dbReference type="ARBA" id="ARBA00023136"/>
    </source>
</evidence>
<feature type="transmembrane region" description="Helical" evidence="11">
    <location>
        <begin position="21"/>
        <end position="45"/>
    </location>
</feature>
<comment type="subcellular location">
    <subcellularLocation>
        <location evidence="1">Membrane</location>
        <topology evidence="1">Multi-pass membrane protein</topology>
    </subcellularLocation>
</comment>
<dbReference type="WBParaSite" id="PDA_v2.g6596.t1">
    <property type="protein sequence ID" value="PDA_v2.g6596.t1"/>
    <property type="gene ID" value="PDA_v2.g6596"/>
</dbReference>
<name>A0A914QRR0_9BILA</name>
<evidence type="ECO:0000256" key="4">
    <source>
        <dbReference type="ARBA" id="ARBA00022679"/>
    </source>
</evidence>
<comment type="pathway">
    <text evidence="2">Lipid metabolism; fatty acid biosynthesis.</text>
</comment>
<dbReference type="PANTHER" id="PTHR11157">
    <property type="entry name" value="FATTY ACID ACYL TRANSFERASE-RELATED"/>
    <property type="match status" value="1"/>
</dbReference>
<evidence type="ECO:0000256" key="1">
    <source>
        <dbReference type="ARBA" id="ARBA00004141"/>
    </source>
</evidence>
<feature type="transmembrane region" description="Helical" evidence="11">
    <location>
        <begin position="51"/>
        <end position="71"/>
    </location>
</feature>
<dbReference type="Proteomes" id="UP000887578">
    <property type="component" value="Unplaced"/>
</dbReference>
<keyword evidence="6 11" id="KW-0276">Fatty acid metabolism</keyword>
<protein>
    <recommendedName>
        <fullName evidence="11">Elongation of very long chain fatty acids protein</fullName>
        <ecNumber evidence="11">2.3.1.199</ecNumber>
    </recommendedName>
    <alternativeName>
        <fullName evidence="11">Very-long-chain 3-oxoacyl-CoA synthase</fullName>
    </alternativeName>
</protein>
<dbReference type="GO" id="GO:0019367">
    <property type="term" value="P:fatty acid elongation, saturated fatty acid"/>
    <property type="evidence" value="ECO:0007669"/>
    <property type="project" value="TreeGrafter"/>
</dbReference>
<comment type="similarity">
    <text evidence="11">Belongs to the ELO family.</text>
</comment>
<keyword evidence="5 11" id="KW-0812">Transmembrane</keyword>
<dbReference type="InterPro" id="IPR002076">
    <property type="entry name" value="ELO_fam"/>
</dbReference>
<dbReference type="AlphaFoldDB" id="A0A914QRR0"/>
<keyword evidence="8 11" id="KW-0443">Lipid metabolism</keyword>
<dbReference type="GO" id="GO:0009922">
    <property type="term" value="F:fatty acid elongase activity"/>
    <property type="evidence" value="ECO:0007669"/>
    <property type="project" value="UniProtKB-EC"/>
</dbReference>
<evidence type="ECO:0000256" key="3">
    <source>
        <dbReference type="ARBA" id="ARBA00022516"/>
    </source>
</evidence>
<dbReference type="Pfam" id="PF01151">
    <property type="entry name" value="ELO"/>
    <property type="match status" value="1"/>
</dbReference>
<keyword evidence="4 11" id="KW-0808">Transferase</keyword>
<keyword evidence="12" id="KW-1185">Reference proteome</keyword>
<evidence type="ECO:0000313" key="13">
    <source>
        <dbReference type="WBParaSite" id="PDA_v2.g6596.t1"/>
    </source>
</evidence>
<dbReference type="EC" id="2.3.1.199" evidence="11"/>
<evidence type="ECO:0000313" key="12">
    <source>
        <dbReference type="Proteomes" id="UP000887578"/>
    </source>
</evidence>
<dbReference type="GO" id="GO:0005789">
    <property type="term" value="C:endoplasmic reticulum membrane"/>
    <property type="evidence" value="ECO:0007669"/>
    <property type="project" value="TreeGrafter"/>
</dbReference>
<evidence type="ECO:0000256" key="10">
    <source>
        <dbReference type="ARBA" id="ARBA00023160"/>
    </source>
</evidence>
<evidence type="ECO:0000256" key="7">
    <source>
        <dbReference type="ARBA" id="ARBA00022989"/>
    </source>
</evidence>
<dbReference type="GO" id="GO:0034626">
    <property type="term" value="P:fatty acid elongation, polyunsaturated fatty acid"/>
    <property type="evidence" value="ECO:0007669"/>
    <property type="project" value="TreeGrafter"/>
</dbReference>
<evidence type="ECO:0000256" key="8">
    <source>
        <dbReference type="ARBA" id="ARBA00023098"/>
    </source>
</evidence>
<keyword evidence="7 11" id="KW-1133">Transmembrane helix</keyword>
<keyword evidence="10 11" id="KW-0275">Fatty acid biosynthesis</keyword>
<dbReference type="GO" id="GO:0042761">
    <property type="term" value="P:very long-chain fatty acid biosynthetic process"/>
    <property type="evidence" value="ECO:0007669"/>
    <property type="project" value="TreeGrafter"/>
</dbReference>
<evidence type="ECO:0000256" key="5">
    <source>
        <dbReference type="ARBA" id="ARBA00022692"/>
    </source>
</evidence>
<keyword evidence="9 11" id="KW-0472">Membrane</keyword>
<dbReference type="GO" id="GO:0034625">
    <property type="term" value="P:fatty acid elongation, monounsaturated fatty acid"/>
    <property type="evidence" value="ECO:0007669"/>
    <property type="project" value="TreeGrafter"/>
</dbReference>
<comment type="caution">
    <text evidence="11">Lacks conserved residue(s) required for the propagation of feature annotation.</text>
</comment>
<evidence type="ECO:0000256" key="6">
    <source>
        <dbReference type="ARBA" id="ARBA00022832"/>
    </source>
</evidence>
<reference evidence="13" key="1">
    <citation type="submission" date="2022-11" db="UniProtKB">
        <authorList>
            <consortium name="WormBaseParasite"/>
        </authorList>
    </citation>
    <scope>IDENTIFICATION</scope>
</reference>
<evidence type="ECO:0000256" key="2">
    <source>
        <dbReference type="ARBA" id="ARBA00005194"/>
    </source>
</evidence>
<comment type="catalytic activity">
    <reaction evidence="11">
        <text>a very-long-chain acyl-CoA + malonyl-CoA + H(+) = a very-long-chain 3-oxoacyl-CoA + CO2 + CoA</text>
        <dbReference type="Rhea" id="RHEA:32727"/>
        <dbReference type="ChEBI" id="CHEBI:15378"/>
        <dbReference type="ChEBI" id="CHEBI:16526"/>
        <dbReference type="ChEBI" id="CHEBI:57287"/>
        <dbReference type="ChEBI" id="CHEBI:57384"/>
        <dbReference type="ChEBI" id="CHEBI:90725"/>
        <dbReference type="ChEBI" id="CHEBI:90736"/>
        <dbReference type="EC" id="2.3.1.199"/>
    </reaction>
</comment>
<keyword evidence="3 11" id="KW-0444">Lipid biosynthesis</keyword>
<evidence type="ECO:0000256" key="11">
    <source>
        <dbReference type="RuleBase" id="RU361115"/>
    </source>
</evidence>